<organism evidence="1 2">
    <name type="scientific">Gymnopus androsaceus JB14</name>
    <dbReference type="NCBI Taxonomy" id="1447944"/>
    <lineage>
        <taxon>Eukaryota</taxon>
        <taxon>Fungi</taxon>
        <taxon>Dikarya</taxon>
        <taxon>Basidiomycota</taxon>
        <taxon>Agaricomycotina</taxon>
        <taxon>Agaricomycetes</taxon>
        <taxon>Agaricomycetidae</taxon>
        <taxon>Agaricales</taxon>
        <taxon>Marasmiineae</taxon>
        <taxon>Omphalotaceae</taxon>
        <taxon>Gymnopus</taxon>
    </lineage>
</organism>
<sequence length="216" mass="24498">MNRSSGSTGSTEDPTEGFFKTLAVSAPTSIEGSTRSASPAHRKVSKKVRQARIQLYEDHYVLDRAPARLRVGQLDTPDSFGWSWYQCSEDVQILLPPDASYQYSTFLMLEKLHLENATSLKTVERLNKARDRFNELCIQSKSSHPVRGIESTARRYALPIGFRCSSIDKLVGRPQDMCEFLNPDEMPGSSGLLSEHDEYWRRWLCIGNDISCYPQI</sequence>
<dbReference type="EMBL" id="ML769612">
    <property type="protein sequence ID" value="KAE9391815.1"/>
    <property type="molecule type" value="Genomic_DNA"/>
</dbReference>
<gene>
    <name evidence="1" type="ORF">BT96DRAFT_296479</name>
</gene>
<accession>A0A6A4H3B5</accession>
<keyword evidence="2" id="KW-1185">Reference proteome</keyword>
<dbReference type="AlphaFoldDB" id="A0A6A4H3B5"/>
<dbReference type="OrthoDB" id="2897205at2759"/>
<evidence type="ECO:0000313" key="2">
    <source>
        <dbReference type="Proteomes" id="UP000799118"/>
    </source>
</evidence>
<reference evidence="1" key="1">
    <citation type="journal article" date="2019" name="Environ. Microbiol.">
        <title>Fungal ecological strategies reflected in gene transcription - a case study of two litter decomposers.</title>
        <authorList>
            <person name="Barbi F."/>
            <person name="Kohler A."/>
            <person name="Barry K."/>
            <person name="Baskaran P."/>
            <person name="Daum C."/>
            <person name="Fauchery L."/>
            <person name="Ihrmark K."/>
            <person name="Kuo A."/>
            <person name="LaButti K."/>
            <person name="Lipzen A."/>
            <person name="Morin E."/>
            <person name="Grigoriev I.V."/>
            <person name="Henrissat B."/>
            <person name="Lindahl B."/>
            <person name="Martin F."/>
        </authorList>
    </citation>
    <scope>NUCLEOTIDE SEQUENCE</scope>
    <source>
        <strain evidence="1">JB14</strain>
    </source>
</reference>
<dbReference type="Proteomes" id="UP000799118">
    <property type="component" value="Unassembled WGS sequence"/>
</dbReference>
<proteinExistence type="predicted"/>
<protein>
    <submittedName>
        <fullName evidence="1">Uncharacterized protein</fullName>
    </submittedName>
</protein>
<name>A0A6A4H3B5_9AGAR</name>
<evidence type="ECO:0000313" key="1">
    <source>
        <dbReference type="EMBL" id="KAE9391815.1"/>
    </source>
</evidence>